<dbReference type="PANTHER" id="PTHR43323:SF2">
    <property type="entry name" value="HYDROXYMETHYLGLUTARYL-COA SYNTHASE"/>
    <property type="match status" value="1"/>
</dbReference>
<dbReference type="Proteomes" id="UP000734854">
    <property type="component" value="Unassembled WGS sequence"/>
</dbReference>
<reference evidence="4 5" key="1">
    <citation type="submission" date="2020-08" db="EMBL/GenBank/DDBJ databases">
        <title>Plant Genome Project.</title>
        <authorList>
            <person name="Zhang R.-G."/>
        </authorList>
    </citation>
    <scope>NUCLEOTIDE SEQUENCE [LARGE SCALE GENOMIC DNA]</scope>
    <source>
        <tissue evidence="4">Rhizome</tissue>
    </source>
</reference>
<proteinExistence type="predicted"/>
<dbReference type="AlphaFoldDB" id="A0A8J5KLX7"/>
<dbReference type="GO" id="GO:0010142">
    <property type="term" value="P:farnesyl diphosphate biosynthetic process, mevalonate pathway"/>
    <property type="evidence" value="ECO:0007669"/>
    <property type="project" value="TreeGrafter"/>
</dbReference>
<keyword evidence="1" id="KW-0808">Transferase</keyword>
<evidence type="ECO:0000256" key="2">
    <source>
        <dbReference type="SAM" id="MobiDB-lite"/>
    </source>
</evidence>
<dbReference type="PANTHER" id="PTHR43323">
    <property type="entry name" value="3-HYDROXY-3-METHYLGLUTARYL COENZYME A SYNTHASE"/>
    <property type="match status" value="1"/>
</dbReference>
<feature type="region of interest" description="Disordered" evidence="2">
    <location>
        <begin position="1"/>
        <end position="28"/>
    </location>
</feature>
<name>A0A8J5KLX7_ZINOF</name>
<gene>
    <name evidence="4" type="ORF">ZIOFF_053496</name>
</gene>
<dbReference type="EMBL" id="JACMSC010000015">
    <property type="protein sequence ID" value="KAG6484971.1"/>
    <property type="molecule type" value="Genomic_DNA"/>
</dbReference>
<dbReference type="Gene3D" id="3.40.47.10">
    <property type="match status" value="1"/>
</dbReference>
<dbReference type="GO" id="GO:0006084">
    <property type="term" value="P:acetyl-CoA metabolic process"/>
    <property type="evidence" value="ECO:0007669"/>
    <property type="project" value="TreeGrafter"/>
</dbReference>
<dbReference type="InterPro" id="IPR000590">
    <property type="entry name" value="HMG_CoA_synt_AS"/>
</dbReference>
<feature type="domain" description="Hydroxymethylglutaryl-coenzyme A synthase N-terminal" evidence="3">
    <location>
        <begin position="271"/>
        <end position="304"/>
    </location>
</feature>
<dbReference type="Pfam" id="PF01154">
    <property type="entry name" value="HMG_CoA_synt_N"/>
    <property type="match status" value="1"/>
</dbReference>
<dbReference type="InterPro" id="IPR013528">
    <property type="entry name" value="HMG_CoA_synth_N"/>
</dbReference>
<comment type="caution">
    <text evidence="4">The sequence shown here is derived from an EMBL/GenBank/DDBJ whole genome shotgun (WGS) entry which is preliminary data.</text>
</comment>
<sequence length="304" mass="34175">MHFSAPTSPERNAPSAQKKKKKTLSPRPVLLFARRKNPLLLSASSPADDAELLFASPANANPPPLRLRPEVTPTTLWRRIMCLLLPTRTSRALAPRRFPLRPLRPAPVCPLRPSKCLLLFARISPVRLEKQLRACACFRKLVSSVTTIKGNVVPNFCIILTVFLGSYVTVTFLKETKVLSEDIHLLDTTCWIPPIGYRLSDFFLQDIHLLDIHRQDIPHLDIHLSDILQLVIHLRDIPQLVIHLLDIHSLSILVHQLHTTTDITGIERKNMEYGNTDVEGVDSTNACYGGTAALFNCVNWVESS</sequence>
<dbReference type="InterPro" id="IPR016039">
    <property type="entry name" value="Thiolase-like"/>
</dbReference>
<dbReference type="PROSITE" id="PS01226">
    <property type="entry name" value="HMG_COA_SYNTHASE"/>
    <property type="match status" value="1"/>
</dbReference>
<evidence type="ECO:0000259" key="3">
    <source>
        <dbReference type="Pfam" id="PF01154"/>
    </source>
</evidence>
<evidence type="ECO:0000313" key="4">
    <source>
        <dbReference type="EMBL" id="KAG6484971.1"/>
    </source>
</evidence>
<keyword evidence="5" id="KW-1185">Reference proteome</keyword>
<evidence type="ECO:0000256" key="1">
    <source>
        <dbReference type="ARBA" id="ARBA00022679"/>
    </source>
</evidence>
<dbReference type="GO" id="GO:0004421">
    <property type="term" value="F:hydroxymethylglutaryl-CoA synthase activity"/>
    <property type="evidence" value="ECO:0007669"/>
    <property type="project" value="InterPro"/>
</dbReference>
<protein>
    <recommendedName>
        <fullName evidence="3">Hydroxymethylglutaryl-coenzyme A synthase N-terminal domain-containing protein</fullName>
    </recommendedName>
</protein>
<accession>A0A8J5KLX7</accession>
<organism evidence="4 5">
    <name type="scientific">Zingiber officinale</name>
    <name type="common">Ginger</name>
    <name type="synonym">Amomum zingiber</name>
    <dbReference type="NCBI Taxonomy" id="94328"/>
    <lineage>
        <taxon>Eukaryota</taxon>
        <taxon>Viridiplantae</taxon>
        <taxon>Streptophyta</taxon>
        <taxon>Embryophyta</taxon>
        <taxon>Tracheophyta</taxon>
        <taxon>Spermatophyta</taxon>
        <taxon>Magnoliopsida</taxon>
        <taxon>Liliopsida</taxon>
        <taxon>Zingiberales</taxon>
        <taxon>Zingiberaceae</taxon>
        <taxon>Zingiber</taxon>
    </lineage>
</organism>
<feature type="compositionally biased region" description="Polar residues" evidence="2">
    <location>
        <begin position="1"/>
        <end position="10"/>
    </location>
</feature>
<evidence type="ECO:0000313" key="5">
    <source>
        <dbReference type="Proteomes" id="UP000734854"/>
    </source>
</evidence>